<dbReference type="PROSITE" id="PS50075">
    <property type="entry name" value="CARRIER"/>
    <property type="match status" value="1"/>
</dbReference>
<dbReference type="InterPro" id="IPR025110">
    <property type="entry name" value="AMP-bd_C"/>
</dbReference>
<dbReference type="SUPFAM" id="SSF56801">
    <property type="entry name" value="Acetyl-CoA synthetase-like"/>
    <property type="match status" value="1"/>
</dbReference>
<dbReference type="InterPro" id="IPR000873">
    <property type="entry name" value="AMP-dep_synth/lig_dom"/>
</dbReference>
<keyword evidence="5" id="KW-1185">Reference proteome</keyword>
<keyword evidence="2" id="KW-0597">Phosphoprotein</keyword>
<evidence type="ECO:0000313" key="4">
    <source>
        <dbReference type="EMBL" id="MDS9995165.1"/>
    </source>
</evidence>
<dbReference type="EMBL" id="JAQMHB010000001">
    <property type="protein sequence ID" value="MDS9995165.1"/>
    <property type="molecule type" value="Genomic_DNA"/>
</dbReference>
<dbReference type="InterPro" id="IPR006162">
    <property type="entry name" value="Ppantetheine_attach_site"/>
</dbReference>
<evidence type="ECO:0000259" key="3">
    <source>
        <dbReference type="PROSITE" id="PS50075"/>
    </source>
</evidence>
<sequence length="960" mass="104394">QNAPDADPDFGDLETRRAEIHLPIAKFDLSLDLTEQYGAAGPMGIVGTLEYAADLFDKRTVEHLAARMVHILDAISARPDAAVSTVDILDADERSLLLEAWNDTARVLDTEPVPQLFSRQALRTPSAIALTCDERSFTYAELEAQVERLAQRVFAAGAGPERCVAIALPRSLDAVVAVLAVLRSGAAYLPLDLAYPPDRLAFMLEDARPALVLSERDDHPFLQPHHVILRPSDDDASVVMMQPLPLPDPRHPAYIIYTSGSTGRPKGVVVCHGNLSDFICWAVDHFGERLSRMWLSTSLCFDVSVFELLAPLCMGGSVRIVDDLLALAHEPADAFSSSMISTVPSALAALIEQGVSLHGVRDIVLAGEAFMPSLAERIAGQWPTCRIANLYGPTESTVYVTGWDGEANMLSSSIGRPLANAQVYALDAGLRPVPIGVPGELYLAGLGLARGYLHRPSLTAERFVASPFHIGKRLYRTGDLVRWTPHGHLEFLGRVDHQVKIRGFRIELGEIESAIASLPGVAISVACARTDHAGHPQLLGYAVAEQGATLDPVSMRRALSATLPDYMIPAAIVVLPALPATPNGKLDRKALPTPNFASAHRRAPRTPQEQILALLFAETLGLEIIGIDDSFFELGGHSLLAAQLVSRIRVAMEVDVGIRAIFEAPTVSRLADRLIFNMASDISTVSVLTLREGGNQPAVFCLHPASGLCWAFSRLMHFVSPRHPFIGLQARNFEYDGPMPQSVSEIVDDYLGQILRHQPKGPYHLVGWSFGGLLAFEIACEMQHRGLEVGLLSIIDTEFLPQAHEGEYCSDFLADILVMEGVVLPVGAPTPTISEAYALLRARNSPFTSLGQDLFAKSIDIYRNHIQLFKKFPPRGTFYGELLLVSALRPPNGDSIGRLITDGWEGCIAGTVEHIKADCSHFELLDPKFAPRIGAAIDRRLLRPTHSPAIARADAVMDIK</sequence>
<dbReference type="RefSeq" id="WP_311163397.1">
    <property type="nucleotide sequence ID" value="NZ_JAQMHB010000001.1"/>
</dbReference>
<dbReference type="Proteomes" id="UP001260534">
    <property type="component" value="Unassembled WGS sequence"/>
</dbReference>
<dbReference type="InterPro" id="IPR042099">
    <property type="entry name" value="ANL_N_sf"/>
</dbReference>
<dbReference type="InterPro" id="IPR020845">
    <property type="entry name" value="AMP-binding_CS"/>
</dbReference>
<dbReference type="Gene3D" id="3.30.300.30">
    <property type="match status" value="1"/>
</dbReference>
<dbReference type="InterPro" id="IPR010071">
    <property type="entry name" value="AA_adenyl_dom"/>
</dbReference>
<dbReference type="Pfam" id="PF13193">
    <property type="entry name" value="AMP-binding_C"/>
    <property type="match status" value="1"/>
</dbReference>
<dbReference type="PROSITE" id="PS00012">
    <property type="entry name" value="PHOSPHOPANTETHEINE"/>
    <property type="match status" value="1"/>
</dbReference>
<dbReference type="SUPFAM" id="SSF47336">
    <property type="entry name" value="ACP-like"/>
    <property type="match status" value="1"/>
</dbReference>
<feature type="domain" description="Carrier" evidence="3">
    <location>
        <begin position="603"/>
        <end position="678"/>
    </location>
</feature>
<evidence type="ECO:0000256" key="2">
    <source>
        <dbReference type="ARBA" id="ARBA00022553"/>
    </source>
</evidence>
<dbReference type="InterPro" id="IPR009081">
    <property type="entry name" value="PP-bd_ACP"/>
</dbReference>
<dbReference type="Pfam" id="PF00975">
    <property type="entry name" value="Thioesterase"/>
    <property type="match status" value="1"/>
</dbReference>
<name>A0ABU2IBD3_9XANT</name>
<protein>
    <submittedName>
        <fullName evidence="4">Amino acid adenylation domain-containing protein</fullName>
    </submittedName>
</protein>
<dbReference type="InterPro" id="IPR036736">
    <property type="entry name" value="ACP-like_sf"/>
</dbReference>
<dbReference type="Gene3D" id="3.40.50.12780">
    <property type="entry name" value="N-terminal domain of ligase-like"/>
    <property type="match status" value="1"/>
</dbReference>
<dbReference type="SUPFAM" id="SSF53474">
    <property type="entry name" value="alpha/beta-Hydrolases"/>
    <property type="match status" value="1"/>
</dbReference>
<evidence type="ECO:0000313" key="5">
    <source>
        <dbReference type="Proteomes" id="UP001260534"/>
    </source>
</evidence>
<organism evidence="4 5">
    <name type="scientific">Xanthomonas hawaiiensis</name>
    <dbReference type="NCBI Taxonomy" id="3003247"/>
    <lineage>
        <taxon>Bacteria</taxon>
        <taxon>Pseudomonadati</taxon>
        <taxon>Pseudomonadota</taxon>
        <taxon>Gammaproteobacteria</taxon>
        <taxon>Lysobacterales</taxon>
        <taxon>Lysobacteraceae</taxon>
        <taxon>Xanthomonas</taxon>
    </lineage>
</organism>
<feature type="non-terminal residue" evidence="4">
    <location>
        <position position="1"/>
    </location>
</feature>
<dbReference type="InterPro" id="IPR029058">
    <property type="entry name" value="AB_hydrolase_fold"/>
</dbReference>
<evidence type="ECO:0000256" key="1">
    <source>
        <dbReference type="ARBA" id="ARBA00022450"/>
    </source>
</evidence>
<gene>
    <name evidence="4" type="ORF">PNQ69_20590</name>
</gene>
<dbReference type="Pfam" id="PF00550">
    <property type="entry name" value="PP-binding"/>
    <property type="match status" value="1"/>
</dbReference>
<dbReference type="InterPro" id="IPR045851">
    <property type="entry name" value="AMP-bd_C_sf"/>
</dbReference>
<dbReference type="SUPFAM" id="SSF52777">
    <property type="entry name" value="CoA-dependent acyltransferases"/>
    <property type="match status" value="1"/>
</dbReference>
<keyword evidence="1" id="KW-0596">Phosphopantetheine</keyword>
<dbReference type="Pfam" id="PF00501">
    <property type="entry name" value="AMP-binding"/>
    <property type="match status" value="1"/>
</dbReference>
<dbReference type="NCBIfam" id="TIGR01733">
    <property type="entry name" value="AA-adenyl-dom"/>
    <property type="match status" value="1"/>
</dbReference>
<proteinExistence type="predicted"/>
<dbReference type="SMART" id="SM00823">
    <property type="entry name" value="PKS_PP"/>
    <property type="match status" value="1"/>
</dbReference>
<dbReference type="CDD" id="cd05930">
    <property type="entry name" value="A_NRPS"/>
    <property type="match status" value="1"/>
</dbReference>
<dbReference type="PANTHER" id="PTHR45527:SF1">
    <property type="entry name" value="FATTY ACID SYNTHASE"/>
    <property type="match status" value="1"/>
</dbReference>
<dbReference type="InterPro" id="IPR001031">
    <property type="entry name" value="Thioesterase"/>
</dbReference>
<comment type="caution">
    <text evidence="4">The sequence shown here is derived from an EMBL/GenBank/DDBJ whole genome shotgun (WGS) entry which is preliminary data.</text>
</comment>
<dbReference type="Gene3D" id="3.40.50.1820">
    <property type="entry name" value="alpha/beta hydrolase"/>
    <property type="match status" value="1"/>
</dbReference>
<dbReference type="PANTHER" id="PTHR45527">
    <property type="entry name" value="NONRIBOSOMAL PEPTIDE SYNTHETASE"/>
    <property type="match status" value="1"/>
</dbReference>
<dbReference type="InterPro" id="IPR020806">
    <property type="entry name" value="PKS_PP-bd"/>
</dbReference>
<reference evidence="4 5" key="1">
    <citation type="submission" date="2023-01" db="EMBL/GenBank/DDBJ databases">
        <title>Xanthomonas hawaiianensis sp. nov. isolated from Araceae family in Hawaii.</title>
        <authorList>
            <person name="Chunag S.-C."/>
            <person name="Dobhal S."/>
            <person name="Alvarez A."/>
            <person name="Arif M."/>
        </authorList>
    </citation>
    <scope>NUCLEOTIDE SEQUENCE [LARGE SCALE GENOMIC DNA]</scope>
    <source>
        <strain evidence="4 5">A2111</strain>
    </source>
</reference>
<dbReference type="PROSITE" id="PS00455">
    <property type="entry name" value="AMP_BINDING"/>
    <property type="match status" value="1"/>
</dbReference>
<dbReference type="Gene3D" id="3.30.559.30">
    <property type="entry name" value="Nonribosomal peptide synthetase, condensation domain"/>
    <property type="match status" value="1"/>
</dbReference>
<accession>A0ABU2IBD3</accession>